<evidence type="ECO:0000313" key="5">
    <source>
        <dbReference type="Proteomes" id="UP001240639"/>
    </source>
</evidence>
<feature type="region of interest" description="Disordered" evidence="1">
    <location>
        <begin position="37"/>
        <end position="70"/>
    </location>
</feature>
<dbReference type="RefSeq" id="WP_305931202.1">
    <property type="nucleotide sequence ID" value="NZ_JAVAIM010000001.1"/>
</dbReference>
<dbReference type="InterPro" id="IPR016047">
    <property type="entry name" value="M23ase_b-sheet_dom"/>
</dbReference>
<accession>A0ABT9HKP2</accession>
<evidence type="ECO:0000256" key="1">
    <source>
        <dbReference type="SAM" id="MobiDB-lite"/>
    </source>
</evidence>
<dbReference type="PANTHER" id="PTHR21666:SF270">
    <property type="entry name" value="MUREIN HYDROLASE ACTIVATOR ENVC"/>
    <property type="match status" value="1"/>
</dbReference>
<keyword evidence="5" id="KW-1185">Reference proteome</keyword>
<dbReference type="Gene3D" id="2.70.70.10">
    <property type="entry name" value="Glucose Permease (Domain IIA)"/>
    <property type="match status" value="1"/>
</dbReference>
<name>A0ABT9HKP2_9SPHN</name>
<dbReference type="InterPro" id="IPR011055">
    <property type="entry name" value="Dup_hybrid_motif"/>
</dbReference>
<keyword evidence="2" id="KW-0732">Signal</keyword>
<feature type="chain" id="PRO_5045919450" evidence="2">
    <location>
        <begin position="26"/>
        <end position="406"/>
    </location>
</feature>
<evidence type="ECO:0000313" key="4">
    <source>
        <dbReference type="EMBL" id="MDP4573719.1"/>
    </source>
</evidence>
<dbReference type="Proteomes" id="UP001240639">
    <property type="component" value="Unassembled WGS sequence"/>
</dbReference>
<proteinExistence type="predicted"/>
<comment type="caution">
    <text evidence="4">The sequence shown here is derived from an EMBL/GenBank/DDBJ whole genome shotgun (WGS) entry which is preliminary data.</text>
</comment>
<dbReference type="EMBL" id="JAVAIM010000001">
    <property type="protein sequence ID" value="MDP4573719.1"/>
    <property type="molecule type" value="Genomic_DNA"/>
</dbReference>
<dbReference type="Pfam" id="PF01551">
    <property type="entry name" value="Peptidase_M23"/>
    <property type="match status" value="1"/>
</dbReference>
<evidence type="ECO:0000256" key="2">
    <source>
        <dbReference type="SAM" id="SignalP"/>
    </source>
</evidence>
<evidence type="ECO:0000259" key="3">
    <source>
        <dbReference type="Pfam" id="PF01551"/>
    </source>
</evidence>
<organism evidence="4 5">
    <name type="scientific">Qipengyuania profundimaris</name>
    <dbReference type="NCBI Taxonomy" id="3067652"/>
    <lineage>
        <taxon>Bacteria</taxon>
        <taxon>Pseudomonadati</taxon>
        <taxon>Pseudomonadota</taxon>
        <taxon>Alphaproteobacteria</taxon>
        <taxon>Sphingomonadales</taxon>
        <taxon>Erythrobacteraceae</taxon>
        <taxon>Qipengyuania</taxon>
    </lineage>
</organism>
<gene>
    <name evidence="4" type="ORF">Q9K02_01030</name>
</gene>
<sequence length="406" mass="42849">MIRPALTLIAVLALGAAVFSLEPLGAQSTTEFRTAGEARDALDAARQQQRNARARGERLEQQAARSNEAAEKKAAEAAALAARVQQAEAAITAAEARHAIATRQRRALDSRLAQRREPLIRLTGALQSMSRRPLTLSALQPGSLRDLVHTRAVLDSTIPQVRKRTAALRSELERARALEAEARAALVDRRESEAELAARRTELVAAAQRERLVAQQASGGADREAQRALVLAEQARDLDTLVGQLEEAGSLRSELAALPGPIIRPANPSQASLSATPSPRASATAPPARYILPVAGRVARGFGESGEGGPRESGIVLVTRPKAQVVAPGAGRVVFAGPYRGYGRIAIVEHANNWTSLVTGLGSLDVDVGQDVTAGTALGLAASGSQGVSLELRRDGEPVNPLDYLQ</sequence>
<dbReference type="InterPro" id="IPR050570">
    <property type="entry name" value="Cell_wall_metabolism_enzyme"/>
</dbReference>
<dbReference type="SUPFAM" id="SSF51261">
    <property type="entry name" value="Duplicated hybrid motif"/>
    <property type="match status" value="1"/>
</dbReference>
<feature type="region of interest" description="Disordered" evidence="1">
    <location>
        <begin position="267"/>
        <end position="286"/>
    </location>
</feature>
<reference evidence="4 5" key="1">
    <citation type="submission" date="2023-08" db="EMBL/GenBank/DDBJ databases">
        <title>genomic of G39.</title>
        <authorList>
            <person name="Wang Y."/>
        </authorList>
    </citation>
    <scope>NUCLEOTIDE SEQUENCE [LARGE SCALE GENOMIC DNA]</scope>
    <source>
        <strain evidence="4 5">G39</strain>
    </source>
</reference>
<dbReference type="PANTHER" id="PTHR21666">
    <property type="entry name" value="PEPTIDASE-RELATED"/>
    <property type="match status" value="1"/>
</dbReference>
<feature type="domain" description="M23ase beta-sheet core" evidence="3">
    <location>
        <begin position="313"/>
        <end position="401"/>
    </location>
</feature>
<dbReference type="CDD" id="cd12797">
    <property type="entry name" value="M23_peptidase"/>
    <property type="match status" value="1"/>
</dbReference>
<protein>
    <submittedName>
        <fullName evidence="4">Peptidoglycan DD-metalloendopeptidase family protein</fullName>
    </submittedName>
</protein>
<feature type="compositionally biased region" description="Low complexity" evidence="1">
    <location>
        <begin position="271"/>
        <end position="286"/>
    </location>
</feature>
<feature type="signal peptide" evidence="2">
    <location>
        <begin position="1"/>
        <end position="25"/>
    </location>
</feature>